<dbReference type="NCBIfam" id="TIGR01845">
    <property type="entry name" value="outer_NodT"/>
    <property type="match status" value="1"/>
</dbReference>
<dbReference type="PANTHER" id="PTHR30203">
    <property type="entry name" value="OUTER MEMBRANE CATION EFFLUX PROTEIN"/>
    <property type="match status" value="1"/>
</dbReference>
<accession>A0A844B124</accession>
<dbReference type="InterPro" id="IPR010131">
    <property type="entry name" value="MdtP/NodT-like"/>
</dbReference>
<keyword evidence="2" id="KW-0812">Transmembrane</keyword>
<dbReference type="InterPro" id="IPR003423">
    <property type="entry name" value="OMP_efflux"/>
</dbReference>
<comment type="subcellular location">
    <subcellularLocation>
        <location evidence="2">Cell membrane</location>
        <topology evidence="2">Lipid-anchor</topology>
    </subcellularLocation>
</comment>
<dbReference type="PANTHER" id="PTHR30203:SF29">
    <property type="entry name" value="PROTEIN CYAE"/>
    <property type="match status" value="1"/>
</dbReference>
<evidence type="ECO:0000256" key="2">
    <source>
        <dbReference type="RuleBase" id="RU362097"/>
    </source>
</evidence>
<dbReference type="SUPFAM" id="SSF56954">
    <property type="entry name" value="Outer membrane efflux proteins (OEP)"/>
    <property type="match status" value="1"/>
</dbReference>
<protein>
    <submittedName>
        <fullName evidence="3">Efflux transporter outer membrane subunit</fullName>
    </submittedName>
</protein>
<gene>
    <name evidence="3" type="ORF">GG681_16475</name>
</gene>
<name>A0A844B124_9RHOB</name>
<keyword evidence="2" id="KW-0449">Lipoprotein</keyword>
<dbReference type="Proteomes" id="UP000436694">
    <property type="component" value="Unassembled WGS sequence"/>
</dbReference>
<keyword evidence="2" id="KW-0564">Palmitate</keyword>
<keyword evidence="4" id="KW-1185">Reference proteome</keyword>
<dbReference type="AlphaFoldDB" id="A0A844B124"/>
<dbReference type="Gene3D" id="1.20.1600.10">
    <property type="entry name" value="Outer membrane efflux proteins (OEP)"/>
    <property type="match status" value="1"/>
</dbReference>
<comment type="similarity">
    <text evidence="1 2">Belongs to the outer membrane factor (OMF) (TC 1.B.17) family.</text>
</comment>
<comment type="caution">
    <text evidence="3">The sequence shown here is derived from an EMBL/GenBank/DDBJ whole genome shotgun (WGS) entry which is preliminary data.</text>
</comment>
<evidence type="ECO:0000313" key="4">
    <source>
        <dbReference type="Proteomes" id="UP000436694"/>
    </source>
</evidence>
<sequence>MFLWSSTTRICGSCTANRLTSICWIASEPSAKTGQTELMNCHQLCQPAVLIYFFTISLMLGTKPRHQLPTCLSMVAHCALADKGQSMGGSPKTINPRFIGAVLVASCLTACSALEPVALPSAPEVLKAPEQFSTPAQDDGQITRGLLDLFDDPVLRATVIQAQSDNLDLKQSAKRLELAGIDLATTAADAWPRLSGAVNANRGSAAGESLAPTLDVQWEVDLWGRQADRRRVSFASRAAEVARHQALQDSIAGQLMQAWFDAVAAKQQQRLEARRVKLLRSSAENTRANYRAGIGTLDDLSAIERDVALSQAALALREGQTHDAVRRVELLLGQYPDNSLEIPARLPRLKSSPKPGLPLAVMVARPDMKAAWQEAVAANRRISVSQKDLLPQISLTGQFGSVSNDFSTLSHGATVWSLASSLTAPIFEAGRRRANIEASKRRADQALITYLQTALIAFSEVERALDQERILARREARLRAAVTHARATEATFETRYRAGLSTILDLLSARNAVFDIQSQLLEVRNARLKNRVALGLALGKGV</sequence>
<evidence type="ECO:0000256" key="1">
    <source>
        <dbReference type="ARBA" id="ARBA00007613"/>
    </source>
</evidence>
<dbReference type="EMBL" id="WIXK01000012">
    <property type="protein sequence ID" value="MQY44244.1"/>
    <property type="molecule type" value="Genomic_DNA"/>
</dbReference>
<evidence type="ECO:0000313" key="3">
    <source>
        <dbReference type="EMBL" id="MQY44244.1"/>
    </source>
</evidence>
<dbReference type="GO" id="GO:0005886">
    <property type="term" value="C:plasma membrane"/>
    <property type="evidence" value="ECO:0007669"/>
    <property type="project" value="UniProtKB-SubCell"/>
</dbReference>
<proteinExistence type="inferred from homology"/>
<keyword evidence="2" id="KW-1134">Transmembrane beta strand</keyword>
<reference evidence="3 4" key="1">
    <citation type="submission" date="2019-10" db="EMBL/GenBank/DDBJ databases">
        <title>Epibacterium sp. nov., isolated from seawater.</title>
        <authorList>
            <person name="Zhang X."/>
            <person name="Li N."/>
        </authorList>
    </citation>
    <scope>NUCLEOTIDE SEQUENCE [LARGE SCALE GENOMIC DNA]</scope>
    <source>
        <strain evidence="3 4">SM1969</strain>
    </source>
</reference>
<dbReference type="Gene3D" id="2.20.200.10">
    <property type="entry name" value="Outer membrane efflux proteins (OEP)"/>
    <property type="match status" value="1"/>
</dbReference>
<organism evidence="3 4">
    <name type="scientific">Tritonibacter aquimaris</name>
    <dbReference type="NCBI Taxonomy" id="2663379"/>
    <lineage>
        <taxon>Bacteria</taxon>
        <taxon>Pseudomonadati</taxon>
        <taxon>Pseudomonadota</taxon>
        <taxon>Alphaproteobacteria</taxon>
        <taxon>Rhodobacterales</taxon>
        <taxon>Paracoccaceae</taxon>
        <taxon>Tritonibacter</taxon>
    </lineage>
</organism>
<dbReference type="Pfam" id="PF02321">
    <property type="entry name" value="OEP"/>
    <property type="match status" value="2"/>
</dbReference>
<dbReference type="GO" id="GO:0015562">
    <property type="term" value="F:efflux transmembrane transporter activity"/>
    <property type="evidence" value="ECO:0007669"/>
    <property type="project" value="InterPro"/>
</dbReference>
<keyword evidence="2" id="KW-0472">Membrane</keyword>